<evidence type="ECO:0000256" key="3">
    <source>
        <dbReference type="ARBA" id="ARBA00023098"/>
    </source>
</evidence>
<keyword evidence="4" id="KW-1133">Transmembrane helix</keyword>
<organism evidence="6 7">
    <name type="scientific">Ectopseudomonas mendocina</name>
    <name type="common">Pseudomonas mendocina</name>
    <dbReference type="NCBI Taxonomy" id="300"/>
    <lineage>
        <taxon>Bacteria</taxon>
        <taxon>Pseudomonadati</taxon>
        <taxon>Pseudomonadota</taxon>
        <taxon>Gammaproteobacteria</taxon>
        <taxon>Pseudomonadales</taxon>
        <taxon>Pseudomonadaceae</taxon>
        <taxon>Ectopseudomonas</taxon>
    </lineage>
</organism>
<dbReference type="Pfam" id="PF04970">
    <property type="entry name" value="LRAT"/>
    <property type="match status" value="1"/>
</dbReference>
<dbReference type="AlphaFoldDB" id="A0A2R3QWF0"/>
<dbReference type="PANTHER" id="PTHR13943">
    <property type="entry name" value="HRAS-LIKE SUPPRESSOR - RELATED"/>
    <property type="match status" value="1"/>
</dbReference>
<evidence type="ECO:0000313" key="6">
    <source>
        <dbReference type="EMBL" id="AVO56095.1"/>
    </source>
</evidence>
<gene>
    <name evidence="6" type="ORF">C7A17_26250</name>
</gene>
<evidence type="ECO:0000313" key="7">
    <source>
        <dbReference type="Proteomes" id="UP000238327"/>
    </source>
</evidence>
<evidence type="ECO:0000256" key="2">
    <source>
        <dbReference type="ARBA" id="ARBA00022801"/>
    </source>
</evidence>
<keyword evidence="2" id="KW-0378">Hydrolase</keyword>
<sequence length="205" mass="21780">MRFMDTYHIPLGSHLYSPRFGYDHHGIYVGLGKVIHHSGWSEAFKKGPIECTSIEDFCAGNGFKIKLYDSIVYSPPEIVMRARRRLRAGNTKYNLLFSNCEHFATWCVTGMESSEQVQEAAKKTISAGVATFAARKATQKTTEHVIARAVGRAAVGGYAGAKVGTLAGGATVALTGAAGVAIAPALPLVIAGAAFGSLLGFILDD</sequence>
<evidence type="ECO:0000256" key="4">
    <source>
        <dbReference type="SAM" id="Phobius"/>
    </source>
</evidence>
<dbReference type="InterPro" id="IPR051496">
    <property type="entry name" value="H-rev107_PLA/AT"/>
</dbReference>
<dbReference type="PANTHER" id="PTHR13943:SF77">
    <property type="entry name" value="LRAT DOMAIN-CONTAINING PROTEIN"/>
    <property type="match status" value="1"/>
</dbReference>
<dbReference type="InterPro" id="IPR007053">
    <property type="entry name" value="LRAT_dom"/>
</dbReference>
<dbReference type="PROSITE" id="PS51934">
    <property type="entry name" value="LRAT"/>
    <property type="match status" value="1"/>
</dbReference>
<dbReference type="GO" id="GO:0016410">
    <property type="term" value="F:N-acyltransferase activity"/>
    <property type="evidence" value="ECO:0007669"/>
    <property type="project" value="TreeGrafter"/>
</dbReference>
<feature type="transmembrane region" description="Helical" evidence="4">
    <location>
        <begin position="181"/>
        <end position="203"/>
    </location>
</feature>
<feature type="domain" description="LRAT" evidence="5">
    <location>
        <begin position="14"/>
        <end position="116"/>
    </location>
</feature>
<dbReference type="GO" id="GO:0005737">
    <property type="term" value="C:cytoplasm"/>
    <property type="evidence" value="ECO:0007669"/>
    <property type="project" value="TreeGrafter"/>
</dbReference>
<dbReference type="GO" id="GO:0070292">
    <property type="term" value="P:N-acylphosphatidylethanolamine metabolic process"/>
    <property type="evidence" value="ECO:0007669"/>
    <property type="project" value="TreeGrafter"/>
</dbReference>
<evidence type="ECO:0000256" key="1">
    <source>
        <dbReference type="ARBA" id="ARBA00022679"/>
    </source>
</evidence>
<accession>A0A2R3QWF0</accession>
<keyword evidence="3" id="KW-0443">Lipid metabolism</keyword>
<reference evidence="6 7" key="1">
    <citation type="submission" date="2018-03" db="EMBL/GenBank/DDBJ databases">
        <title>Complete genome sequence and methylome analysis of Pseudomonas mendocina NEB 698.</title>
        <authorList>
            <person name="Morgan R.D."/>
        </authorList>
    </citation>
    <scope>NUCLEOTIDE SEQUENCE [LARGE SCALE GENOMIC DNA]</scope>
    <source>
        <strain evidence="6 7">NEB698</strain>
    </source>
</reference>
<keyword evidence="4" id="KW-0472">Membrane</keyword>
<keyword evidence="1" id="KW-0808">Transferase</keyword>
<name>A0A2R3QWF0_ECTME</name>
<dbReference type="EMBL" id="CP027657">
    <property type="protein sequence ID" value="AVO56095.1"/>
    <property type="molecule type" value="Genomic_DNA"/>
</dbReference>
<dbReference type="Gene3D" id="3.90.1720.10">
    <property type="entry name" value="endopeptidase domain like (from Nostoc punctiforme)"/>
    <property type="match status" value="1"/>
</dbReference>
<keyword evidence="4" id="KW-0812">Transmembrane</keyword>
<dbReference type="GO" id="GO:0004623">
    <property type="term" value="F:phospholipase A2 activity"/>
    <property type="evidence" value="ECO:0007669"/>
    <property type="project" value="TreeGrafter"/>
</dbReference>
<dbReference type="GO" id="GO:0008970">
    <property type="term" value="F:phospholipase A1 activity"/>
    <property type="evidence" value="ECO:0007669"/>
    <property type="project" value="TreeGrafter"/>
</dbReference>
<evidence type="ECO:0000259" key="5">
    <source>
        <dbReference type="PROSITE" id="PS51934"/>
    </source>
</evidence>
<proteinExistence type="predicted"/>
<dbReference type="Proteomes" id="UP000238327">
    <property type="component" value="Chromosome"/>
</dbReference>
<protein>
    <recommendedName>
        <fullName evidence="5">LRAT domain-containing protein</fullName>
    </recommendedName>
</protein>